<dbReference type="OrthoDB" id="10686334at2759"/>
<gene>
    <name evidence="2" type="ORF">VE01_04079</name>
</gene>
<dbReference type="GeneID" id="28837465"/>
<protein>
    <submittedName>
        <fullName evidence="2">Uncharacterized protein</fullName>
    </submittedName>
</protein>
<accession>A0A1B8GLK1</accession>
<evidence type="ECO:0000313" key="3">
    <source>
        <dbReference type="Proteomes" id="UP000091956"/>
    </source>
</evidence>
<dbReference type="RefSeq" id="XP_018130448.1">
    <property type="nucleotide sequence ID" value="XM_018273556.1"/>
</dbReference>
<evidence type="ECO:0000313" key="2">
    <source>
        <dbReference type="EMBL" id="OBT96715.1"/>
    </source>
</evidence>
<dbReference type="EMBL" id="KV460226">
    <property type="protein sequence ID" value="OBT96715.1"/>
    <property type="molecule type" value="Genomic_DNA"/>
</dbReference>
<feature type="region of interest" description="Disordered" evidence="1">
    <location>
        <begin position="1"/>
        <end position="25"/>
    </location>
</feature>
<keyword evidence="3" id="KW-1185">Reference proteome</keyword>
<organism evidence="2 3">
    <name type="scientific">Pseudogymnoascus verrucosus</name>
    <dbReference type="NCBI Taxonomy" id="342668"/>
    <lineage>
        <taxon>Eukaryota</taxon>
        <taxon>Fungi</taxon>
        <taxon>Dikarya</taxon>
        <taxon>Ascomycota</taxon>
        <taxon>Pezizomycotina</taxon>
        <taxon>Leotiomycetes</taxon>
        <taxon>Thelebolales</taxon>
        <taxon>Thelebolaceae</taxon>
        <taxon>Pseudogymnoascus</taxon>
    </lineage>
</organism>
<name>A0A1B8GLK1_9PEZI</name>
<sequence length="286" mass="31639">MQPSANFQRGGGNFPQRGRRGRGVLGSRKVPALAGNLMDSQIDALVLETEEVLLFDTAAQVEEMLNSRRDAAELPAQLLNVPLVALEEVCRLERVQAQSLTRAHQAGSAILKAHDEKMEQFDKKLDMVKEAIDEIPGVPDEGLTTKQQRDVRRAVDEGLEDIKEFLETTQGPDGRLAKGFMEFCNYFDGAPTTIAKEIQDQLKKSAEDQAKEAKRATAADMAMAKLLEEQKTASAKDLTNTHKLIEELKTSSYDAAKIFDKLATIDGMKAMSELIEGINHGREELR</sequence>
<proteinExistence type="predicted"/>
<dbReference type="AlphaFoldDB" id="A0A1B8GLK1"/>
<reference evidence="2 3" key="1">
    <citation type="submission" date="2016-03" db="EMBL/GenBank/DDBJ databases">
        <title>Comparative genomics of Pseudogymnoascus destructans, the fungus causing white-nose syndrome of bats.</title>
        <authorList>
            <person name="Palmer J.M."/>
            <person name="Drees K.P."/>
            <person name="Foster J.T."/>
            <person name="Lindner D.L."/>
        </authorList>
    </citation>
    <scope>NUCLEOTIDE SEQUENCE [LARGE SCALE GENOMIC DNA]</scope>
    <source>
        <strain evidence="2 3">UAMH 10579</strain>
    </source>
</reference>
<reference evidence="3" key="2">
    <citation type="journal article" date="2018" name="Nat. Commun.">
        <title>Extreme sensitivity to ultraviolet light in the fungal pathogen causing white-nose syndrome of bats.</title>
        <authorList>
            <person name="Palmer J.M."/>
            <person name="Drees K.P."/>
            <person name="Foster J.T."/>
            <person name="Lindner D.L."/>
        </authorList>
    </citation>
    <scope>NUCLEOTIDE SEQUENCE [LARGE SCALE GENOMIC DNA]</scope>
    <source>
        <strain evidence="3">UAMH 10579</strain>
    </source>
</reference>
<evidence type="ECO:0000256" key="1">
    <source>
        <dbReference type="SAM" id="MobiDB-lite"/>
    </source>
</evidence>
<dbReference type="Proteomes" id="UP000091956">
    <property type="component" value="Unassembled WGS sequence"/>
</dbReference>